<accession>A0A5A7P1T8</accession>
<dbReference type="CDD" id="cd03443">
    <property type="entry name" value="PaaI_thioesterase"/>
    <property type="match status" value="1"/>
</dbReference>
<evidence type="ECO:0000313" key="3">
    <source>
        <dbReference type="EMBL" id="GER26428.1"/>
    </source>
</evidence>
<name>A0A5A7P1T8_STRAF</name>
<dbReference type="EMBL" id="BKCP01001113">
    <property type="protein sequence ID" value="GER26428.1"/>
    <property type="molecule type" value="Genomic_DNA"/>
</dbReference>
<dbReference type="Pfam" id="PF03061">
    <property type="entry name" value="4HBT"/>
    <property type="match status" value="1"/>
</dbReference>
<evidence type="ECO:0000256" key="1">
    <source>
        <dbReference type="ARBA" id="ARBA00008324"/>
    </source>
</evidence>
<dbReference type="AlphaFoldDB" id="A0A5A7P1T8"/>
<evidence type="ECO:0000313" key="4">
    <source>
        <dbReference type="Proteomes" id="UP000325081"/>
    </source>
</evidence>
<proteinExistence type="inferred from homology"/>
<dbReference type="Proteomes" id="UP000325081">
    <property type="component" value="Unassembled WGS sequence"/>
</dbReference>
<dbReference type="PANTHER" id="PTHR21660">
    <property type="entry name" value="THIOESTERASE SUPERFAMILY MEMBER-RELATED"/>
    <property type="match status" value="1"/>
</dbReference>
<comment type="similarity">
    <text evidence="1">Belongs to the thioesterase PaaI family.</text>
</comment>
<evidence type="ECO:0000259" key="2">
    <source>
        <dbReference type="Pfam" id="PF03061"/>
    </source>
</evidence>
<dbReference type="PANTHER" id="PTHR21660:SF12">
    <property type="entry name" value="OS07G0462700 PROTEIN"/>
    <property type="match status" value="1"/>
</dbReference>
<organism evidence="3 4">
    <name type="scientific">Striga asiatica</name>
    <name type="common">Asiatic witchweed</name>
    <name type="synonym">Buchnera asiatica</name>
    <dbReference type="NCBI Taxonomy" id="4170"/>
    <lineage>
        <taxon>Eukaryota</taxon>
        <taxon>Viridiplantae</taxon>
        <taxon>Streptophyta</taxon>
        <taxon>Embryophyta</taxon>
        <taxon>Tracheophyta</taxon>
        <taxon>Spermatophyta</taxon>
        <taxon>Magnoliopsida</taxon>
        <taxon>eudicotyledons</taxon>
        <taxon>Gunneridae</taxon>
        <taxon>Pentapetalae</taxon>
        <taxon>asterids</taxon>
        <taxon>lamiids</taxon>
        <taxon>Lamiales</taxon>
        <taxon>Orobanchaceae</taxon>
        <taxon>Buchnereae</taxon>
        <taxon>Striga</taxon>
    </lineage>
</organism>
<keyword evidence="4" id="KW-1185">Reference proteome</keyword>
<dbReference type="InterPro" id="IPR006683">
    <property type="entry name" value="Thioestr_dom"/>
</dbReference>
<dbReference type="Gene3D" id="3.10.129.10">
    <property type="entry name" value="Hotdog Thioesterase"/>
    <property type="match status" value="1"/>
</dbReference>
<dbReference type="InterPro" id="IPR029069">
    <property type="entry name" value="HotDog_dom_sf"/>
</dbReference>
<dbReference type="OrthoDB" id="46529at2759"/>
<dbReference type="InterPro" id="IPR039298">
    <property type="entry name" value="ACOT13"/>
</dbReference>
<reference evidence="4" key="1">
    <citation type="journal article" date="2019" name="Curr. Biol.">
        <title>Genome Sequence of Striga asiatica Provides Insight into the Evolution of Plant Parasitism.</title>
        <authorList>
            <person name="Yoshida S."/>
            <person name="Kim S."/>
            <person name="Wafula E.K."/>
            <person name="Tanskanen J."/>
            <person name="Kim Y.M."/>
            <person name="Honaas L."/>
            <person name="Yang Z."/>
            <person name="Spallek T."/>
            <person name="Conn C.E."/>
            <person name="Ichihashi Y."/>
            <person name="Cheong K."/>
            <person name="Cui S."/>
            <person name="Der J.P."/>
            <person name="Gundlach H."/>
            <person name="Jiao Y."/>
            <person name="Hori C."/>
            <person name="Ishida J.K."/>
            <person name="Kasahara H."/>
            <person name="Kiba T."/>
            <person name="Kim M.S."/>
            <person name="Koo N."/>
            <person name="Laohavisit A."/>
            <person name="Lee Y.H."/>
            <person name="Lumba S."/>
            <person name="McCourt P."/>
            <person name="Mortimer J.C."/>
            <person name="Mutuku J.M."/>
            <person name="Nomura T."/>
            <person name="Sasaki-Sekimoto Y."/>
            <person name="Seto Y."/>
            <person name="Wang Y."/>
            <person name="Wakatake T."/>
            <person name="Sakakibara H."/>
            <person name="Demura T."/>
            <person name="Yamaguchi S."/>
            <person name="Yoneyama K."/>
            <person name="Manabe R.I."/>
            <person name="Nelson D.C."/>
            <person name="Schulman A.H."/>
            <person name="Timko M.P."/>
            <person name="dePamphilis C.W."/>
            <person name="Choi D."/>
            <person name="Shirasu K."/>
        </authorList>
    </citation>
    <scope>NUCLEOTIDE SEQUENCE [LARGE SCALE GENOMIC DNA]</scope>
    <source>
        <strain evidence="4">cv. UVA1</strain>
    </source>
</reference>
<gene>
    <name evidence="3" type="ORF">STAS_02082</name>
</gene>
<sequence length="175" mass="18221">MVTTKGTPIGAAVSVSGNVSSEEHEATTVFLDKVGVNFEIKPEHDAKDSFSSLVGGVLQVISVGTGKISCSLVVKPPIKNVYGGMHGGSVAAVAHRVATACARTVVGKDKDIFLSELSISYLSAAPENVQAVVDGTVIKSGRNLTVVAVNFRLKDSGQLLFTTHATFYNMPVSSL</sequence>
<feature type="domain" description="Thioesterase" evidence="2">
    <location>
        <begin position="82"/>
        <end position="157"/>
    </location>
</feature>
<dbReference type="SUPFAM" id="SSF54637">
    <property type="entry name" value="Thioesterase/thiol ester dehydrase-isomerase"/>
    <property type="match status" value="1"/>
</dbReference>
<dbReference type="GO" id="GO:0047617">
    <property type="term" value="F:fatty acyl-CoA hydrolase activity"/>
    <property type="evidence" value="ECO:0007669"/>
    <property type="project" value="InterPro"/>
</dbReference>
<comment type="caution">
    <text evidence="3">The sequence shown here is derived from an EMBL/GenBank/DDBJ whole genome shotgun (WGS) entry which is preliminary data.</text>
</comment>
<protein>
    <submittedName>
        <fullName evidence="3">Acyl-CoA thioesterase</fullName>
    </submittedName>
</protein>